<proteinExistence type="inferred from homology"/>
<evidence type="ECO:0000256" key="5">
    <source>
        <dbReference type="ARBA" id="ARBA00022989"/>
    </source>
</evidence>
<dbReference type="Proteomes" id="UP000310636">
    <property type="component" value="Unassembled WGS sequence"/>
</dbReference>
<sequence length="291" mass="32440">MRISFGDKVFQSFNYVVLILIACSSLFPLVHLIALSISSSAAIETGKVNLWPVGFNLDTFNLLVKGTPLVKSFLNSVEITVVGVALCMASTILAAYPLSRPQFYARRFFTLMMIFTMIFTGGVIPTFLVIQGLGLVNSYWALWLSSLVSTYNMLILRTYFENIPSEIDDAARMDGCGETRLLLRIILPVSMPVLATLTLFYGVAFWNVFMSMLIYINDTDKHNLTVLVQQMIQSQSVLQQSMMVQPDEQVHVVEEGIKAAGVLVMIAPMLLVYPFLQRYFVKGVMLGSVKG</sequence>
<accession>A0A4S4BIS9</accession>
<dbReference type="PANTHER" id="PTHR43744:SF9">
    <property type="entry name" value="POLYGALACTURONAN_RHAMNOGALACTURONAN TRANSPORT SYSTEM PERMEASE PROTEIN YTCP"/>
    <property type="match status" value="1"/>
</dbReference>
<name>A0A4S4BIS9_9BACL</name>
<feature type="domain" description="ABC transmembrane type-1" evidence="8">
    <location>
        <begin position="73"/>
        <end position="276"/>
    </location>
</feature>
<reference evidence="9 10" key="1">
    <citation type="submission" date="2019-04" db="EMBL/GenBank/DDBJ databases">
        <title>Cohnella sp. nov. isolated from preserved vegetables.</title>
        <authorList>
            <person name="Lin S.-Y."/>
            <person name="Hung M.-H."/>
            <person name="Young C.-C."/>
        </authorList>
    </citation>
    <scope>NUCLEOTIDE SEQUENCE [LARGE SCALE GENOMIC DNA]</scope>
    <source>
        <strain evidence="9 10">CC-MHH1044</strain>
    </source>
</reference>
<keyword evidence="6 7" id="KW-0472">Membrane</keyword>
<evidence type="ECO:0000259" key="8">
    <source>
        <dbReference type="PROSITE" id="PS50928"/>
    </source>
</evidence>
<feature type="transmembrane region" description="Helical" evidence="7">
    <location>
        <begin position="73"/>
        <end position="96"/>
    </location>
</feature>
<dbReference type="RefSeq" id="WP_136373326.1">
    <property type="nucleotide sequence ID" value="NZ_SSOB01000054.1"/>
</dbReference>
<dbReference type="OrthoDB" id="2563390at2"/>
<feature type="transmembrane region" description="Helical" evidence="7">
    <location>
        <begin position="256"/>
        <end position="276"/>
    </location>
</feature>
<comment type="subcellular location">
    <subcellularLocation>
        <location evidence="1 7">Cell membrane</location>
        <topology evidence="1 7">Multi-pass membrane protein</topology>
    </subcellularLocation>
</comment>
<dbReference type="AlphaFoldDB" id="A0A4S4BIS9"/>
<keyword evidence="10" id="KW-1185">Reference proteome</keyword>
<keyword evidence="5 7" id="KW-1133">Transmembrane helix</keyword>
<feature type="transmembrane region" description="Helical" evidence="7">
    <location>
        <begin position="108"/>
        <end position="134"/>
    </location>
</feature>
<organism evidence="9 10">
    <name type="scientific">Cohnella fermenti</name>
    <dbReference type="NCBI Taxonomy" id="2565925"/>
    <lineage>
        <taxon>Bacteria</taxon>
        <taxon>Bacillati</taxon>
        <taxon>Bacillota</taxon>
        <taxon>Bacilli</taxon>
        <taxon>Bacillales</taxon>
        <taxon>Paenibacillaceae</taxon>
        <taxon>Cohnella</taxon>
    </lineage>
</organism>
<dbReference type="Gene3D" id="1.10.3720.10">
    <property type="entry name" value="MetI-like"/>
    <property type="match status" value="1"/>
</dbReference>
<evidence type="ECO:0000313" key="10">
    <source>
        <dbReference type="Proteomes" id="UP000310636"/>
    </source>
</evidence>
<evidence type="ECO:0000256" key="1">
    <source>
        <dbReference type="ARBA" id="ARBA00004651"/>
    </source>
</evidence>
<feature type="transmembrane region" description="Helical" evidence="7">
    <location>
        <begin position="12"/>
        <end position="37"/>
    </location>
</feature>
<dbReference type="EMBL" id="SSOB01000054">
    <property type="protein sequence ID" value="THF73524.1"/>
    <property type="molecule type" value="Genomic_DNA"/>
</dbReference>
<evidence type="ECO:0000256" key="7">
    <source>
        <dbReference type="RuleBase" id="RU363032"/>
    </source>
</evidence>
<dbReference type="GO" id="GO:0055085">
    <property type="term" value="P:transmembrane transport"/>
    <property type="evidence" value="ECO:0007669"/>
    <property type="project" value="InterPro"/>
</dbReference>
<dbReference type="SUPFAM" id="SSF161098">
    <property type="entry name" value="MetI-like"/>
    <property type="match status" value="1"/>
</dbReference>
<dbReference type="PANTHER" id="PTHR43744">
    <property type="entry name" value="ABC TRANSPORTER PERMEASE PROTEIN MG189-RELATED-RELATED"/>
    <property type="match status" value="1"/>
</dbReference>
<evidence type="ECO:0000256" key="4">
    <source>
        <dbReference type="ARBA" id="ARBA00022692"/>
    </source>
</evidence>
<evidence type="ECO:0000256" key="6">
    <source>
        <dbReference type="ARBA" id="ARBA00023136"/>
    </source>
</evidence>
<comment type="similarity">
    <text evidence="7">Belongs to the binding-protein-dependent transport system permease family.</text>
</comment>
<feature type="transmembrane region" description="Helical" evidence="7">
    <location>
        <begin position="181"/>
        <end position="203"/>
    </location>
</feature>
<protein>
    <submittedName>
        <fullName evidence="9">Carbohydrate ABC transporter permease</fullName>
    </submittedName>
</protein>
<dbReference type="InterPro" id="IPR000515">
    <property type="entry name" value="MetI-like"/>
</dbReference>
<keyword evidence="3" id="KW-1003">Cell membrane</keyword>
<dbReference type="CDD" id="cd06261">
    <property type="entry name" value="TM_PBP2"/>
    <property type="match status" value="1"/>
</dbReference>
<keyword evidence="4 7" id="KW-0812">Transmembrane</keyword>
<dbReference type="Pfam" id="PF00528">
    <property type="entry name" value="BPD_transp_1"/>
    <property type="match status" value="1"/>
</dbReference>
<dbReference type="InterPro" id="IPR035906">
    <property type="entry name" value="MetI-like_sf"/>
</dbReference>
<keyword evidence="2 7" id="KW-0813">Transport</keyword>
<comment type="caution">
    <text evidence="9">The sequence shown here is derived from an EMBL/GenBank/DDBJ whole genome shotgun (WGS) entry which is preliminary data.</text>
</comment>
<dbReference type="PROSITE" id="PS51257">
    <property type="entry name" value="PROKAR_LIPOPROTEIN"/>
    <property type="match status" value="1"/>
</dbReference>
<gene>
    <name evidence="9" type="ORF">E6C55_28985</name>
</gene>
<dbReference type="PROSITE" id="PS50928">
    <property type="entry name" value="ABC_TM1"/>
    <property type="match status" value="1"/>
</dbReference>
<evidence type="ECO:0000313" key="9">
    <source>
        <dbReference type="EMBL" id="THF73524.1"/>
    </source>
</evidence>
<evidence type="ECO:0000256" key="2">
    <source>
        <dbReference type="ARBA" id="ARBA00022448"/>
    </source>
</evidence>
<evidence type="ECO:0000256" key="3">
    <source>
        <dbReference type="ARBA" id="ARBA00022475"/>
    </source>
</evidence>
<feature type="transmembrane region" description="Helical" evidence="7">
    <location>
        <begin position="140"/>
        <end position="160"/>
    </location>
</feature>
<dbReference type="GO" id="GO:0005886">
    <property type="term" value="C:plasma membrane"/>
    <property type="evidence" value="ECO:0007669"/>
    <property type="project" value="UniProtKB-SubCell"/>
</dbReference>